<evidence type="ECO:0000313" key="2">
    <source>
        <dbReference type="EMBL" id="KAH9809534.1"/>
    </source>
</evidence>
<feature type="compositionally biased region" description="Acidic residues" evidence="1">
    <location>
        <begin position="83"/>
        <end position="96"/>
    </location>
</feature>
<comment type="caution">
    <text evidence="2">The sequence shown here is derived from an EMBL/GenBank/DDBJ whole genome shotgun (WGS) entry which is preliminary data.</text>
</comment>
<feature type="region of interest" description="Disordered" evidence="1">
    <location>
        <begin position="56"/>
        <end position="107"/>
    </location>
</feature>
<accession>A0A9W7VXR7</accession>
<gene>
    <name evidence="2" type="ORF">Tdes44962_MAKER06142</name>
</gene>
<feature type="region of interest" description="Disordered" evidence="1">
    <location>
        <begin position="1"/>
        <end position="36"/>
    </location>
</feature>
<evidence type="ECO:0000256" key="1">
    <source>
        <dbReference type="SAM" id="MobiDB-lite"/>
    </source>
</evidence>
<proteinExistence type="predicted"/>
<evidence type="ECO:0000313" key="3">
    <source>
        <dbReference type="Proteomes" id="UP001138500"/>
    </source>
</evidence>
<reference evidence="2 3" key="1">
    <citation type="journal article" date="2018" name="IMA Fungus">
        <title>IMA Genome-F 10: Nine draft genome sequences of Claviceps purpurea s.lat., including C. arundinis, C. humidiphila, and C. cf. spartinae, pseudomolecules for the pitch canker pathogen Fusarium circinatum, draft genome of Davidsoniella eucalypti, Grosmannia galeiformis, Quambalaria eucalypti, and Teratosphaeria destructans.</title>
        <authorList>
            <person name="Wingfield B.D."/>
            <person name="Liu M."/>
            <person name="Nguyen H.D."/>
            <person name="Lane F.A."/>
            <person name="Morgan S.W."/>
            <person name="De Vos L."/>
            <person name="Wilken P.M."/>
            <person name="Duong T.A."/>
            <person name="Aylward J."/>
            <person name="Coetzee M.P."/>
            <person name="Dadej K."/>
            <person name="De Beer Z.W."/>
            <person name="Findlay W."/>
            <person name="Havenga M."/>
            <person name="Kolarik M."/>
            <person name="Menzies J.G."/>
            <person name="Naidoo K."/>
            <person name="Pochopski O."/>
            <person name="Shoukouhi P."/>
            <person name="Santana Q.C."/>
            <person name="Seifert K.A."/>
            <person name="Soal N."/>
            <person name="Steenkamp E.T."/>
            <person name="Tatham C.T."/>
            <person name="van der Nest M.A."/>
            <person name="Wingfield M.J."/>
        </authorList>
    </citation>
    <scope>NUCLEOTIDE SEQUENCE [LARGE SCALE GENOMIC DNA]</scope>
    <source>
        <strain evidence="2">CMW44962</strain>
    </source>
</reference>
<sequence length="137" mass="15167">MPLRTSSIPPGAGPTDGLGSTTPVRASSKNNLSSSCSSSATLFFRLMIRPEYALCNDTDDSLPKLNPESRRDEDSGWGGSGDMGDEEIEEVGDLDEASGRSKVVRRRRREWRGWRVRKLDEDMVRIEESSVVDMMLG</sequence>
<protein>
    <submittedName>
        <fullName evidence="2">Uncharacterized protein</fullName>
    </submittedName>
</protein>
<dbReference type="EMBL" id="RIBY02002556">
    <property type="protein sequence ID" value="KAH9809534.1"/>
    <property type="molecule type" value="Genomic_DNA"/>
</dbReference>
<dbReference type="AlphaFoldDB" id="A0A9W7VXR7"/>
<organism evidence="2 3">
    <name type="scientific">Teratosphaeria destructans</name>
    <dbReference type="NCBI Taxonomy" id="418781"/>
    <lineage>
        <taxon>Eukaryota</taxon>
        <taxon>Fungi</taxon>
        <taxon>Dikarya</taxon>
        <taxon>Ascomycota</taxon>
        <taxon>Pezizomycotina</taxon>
        <taxon>Dothideomycetes</taxon>
        <taxon>Dothideomycetidae</taxon>
        <taxon>Mycosphaerellales</taxon>
        <taxon>Teratosphaeriaceae</taxon>
        <taxon>Teratosphaeria</taxon>
    </lineage>
</organism>
<reference evidence="2 3" key="2">
    <citation type="journal article" date="2021" name="Curr. Genet.">
        <title>Genetic response to nitrogen starvation in the aggressive Eucalyptus foliar pathogen Teratosphaeria destructans.</title>
        <authorList>
            <person name="Havenga M."/>
            <person name="Wingfield B.D."/>
            <person name="Wingfield M.J."/>
            <person name="Dreyer L.L."/>
            <person name="Roets F."/>
            <person name="Aylward J."/>
        </authorList>
    </citation>
    <scope>NUCLEOTIDE SEQUENCE [LARGE SCALE GENOMIC DNA]</scope>
    <source>
        <strain evidence="2">CMW44962</strain>
    </source>
</reference>
<keyword evidence="3" id="KW-1185">Reference proteome</keyword>
<name>A0A9W7VXR7_9PEZI</name>
<feature type="compositionally biased region" description="Low complexity" evidence="1">
    <location>
        <begin position="27"/>
        <end position="36"/>
    </location>
</feature>
<dbReference type="Proteomes" id="UP001138500">
    <property type="component" value="Unassembled WGS sequence"/>
</dbReference>